<gene>
    <name evidence="5" type="ORF">F4554_006223</name>
</gene>
<evidence type="ECO:0000313" key="6">
    <source>
        <dbReference type="Proteomes" id="UP000579605"/>
    </source>
</evidence>
<evidence type="ECO:0000259" key="4">
    <source>
        <dbReference type="PROSITE" id="PS50263"/>
    </source>
</evidence>
<feature type="domain" description="CN hydrolase" evidence="4">
    <location>
        <begin position="4"/>
        <end position="257"/>
    </location>
</feature>
<organism evidence="5 6">
    <name type="scientific">Actinopolymorpha rutila</name>
    <dbReference type="NCBI Taxonomy" id="446787"/>
    <lineage>
        <taxon>Bacteria</taxon>
        <taxon>Bacillati</taxon>
        <taxon>Actinomycetota</taxon>
        <taxon>Actinomycetes</taxon>
        <taxon>Propionibacteriales</taxon>
        <taxon>Actinopolymorphaceae</taxon>
        <taxon>Actinopolymorpha</taxon>
    </lineage>
</organism>
<feature type="active site" description="Proton acceptor" evidence="2">
    <location>
        <position position="49"/>
    </location>
</feature>
<keyword evidence="1 5" id="KW-0378">Hydrolase</keyword>
<dbReference type="Gene3D" id="3.60.110.10">
    <property type="entry name" value="Carbon-nitrogen hydrolase"/>
    <property type="match status" value="1"/>
</dbReference>
<dbReference type="PROSITE" id="PS00920">
    <property type="entry name" value="NITRIL_CHT_1"/>
    <property type="match status" value="1"/>
</dbReference>
<reference evidence="5 6" key="1">
    <citation type="submission" date="2020-07" db="EMBL/GenBank/DDBJ databases">
        <title>Sequencing the genomes of 1000 actinobacteria strains.</title>
        <authorList>
            <person name="Klenk H.-P."/>
        </authorList>
    </citation>
    <scope>NUCLEOTIDE SEQUENCE [LARGE SCALE GENOMIC DNA]</scope>
    <source>
        <strain evidence="5 6">DSM 18448</strain>
    </source>
</reference>
<evidence type="ECO:0000313" key="5">
    <source>
        <dbReference type="EMBL" id="NYH93585.1"/>
    </source>
</evidence>
<dbReference type="PROSITE" id="PS50263">
    <property type="entry name" value="CN_HYDROLASE"/>
    <property type="match status" value="1"/>
</dbReference>
<dbReference type="PANTHER" id="PTHR43674">
    <property type="entry name" value="NITRILASE C965.09-RELATED"/>
    <property type="match status" value="1"/>
</dbReference>
<dbReference type="CDD" id="cd07197">
    <property type="entry name" value="nitrilase"/>
    <property type="match status" value="1"/>
</dbReference>
<feature type="region of interest" description="Disordered" evidence="3">
    <location>
        <begin position="285"/>
        <end position="309"/>
    </location>
</feature>
<name>A0A852ZN89_9ACTN</name>
<dbReference type="InterPro" id="IPR036526">
    <property type="entry name" value="C-N_Hydrolase_sf"/>
</dbReference>
<dbReference type="GO" id="GO:0016811">
    <property type="term" value="F:hydrolase activity, acting on carbon-nitrogen (but not peptide) bonds, in linear amides"/>
    <property type="evidence" value="ECO:0007669"/>
    <property type="project" value="TreeGrafter"/>
</dbReference>
<protein>
    <submittedName>
        <fullName evidence="5">Putative amidohydrolase</fullName>
    </submittedName>
</protein>
<dbReference type="SUPFAM" id="SSF56317">
    <property type="entry name" value="Carbon-nitrogen hydrolase"/>
    <property type="match status" value="1"/>
</dbReference>
<dbReference type="InterPro" id="IPR003010">
    <property type="entry name" value="C-N_Hydrolase"/>
</dbReference>
<dbReference type="RefSeq" id="WP_179791092.1">
    <property type="nucleotide sequence ID" value="NZ_BAAARR010000012.1"/>
</dbReference>
<dbReference type="EMBL" id="JACBZH010000001">
    <property type="protein sequence ID" value="NYH93585.1"/>
    <property type="molecule type" value="Genomic_DNA"/>
</dbReference>
<dbReference type="Pfam" id="PF00795">
    <property type="entry name" value="CN_hydrolase"/>
    <property type="match status" value="1"/>
</dbReference>
<evidence type="ECO:0000256" key="3">
    <source>
        <dbReference type="SAM" id="MobiDB-lite"/>
    </source>
</evidence>
<accession>A0A852ZN89</accession>
<evidence type="ECO:0000256" key="1">
    <source>
        <dbReference type="ARBA" id="ARBA00022801"/>
    </source>
</evidence>
<dbReference type="Proteomes" id="UP000579605">
    <property type="component" value="Unassembled WGS sequence"/>
</dbReference>
<dbReference type="GO" id="GO:0000257">
    <property type="term" value="F:nitrilase activity"/>
    <property type="evidence" value="ECO:0007669"/>
    <property type="project" value="UniProtKB-ARBA"/>
</dbReference>
<dbReference type="PANTHER" id="PTHR43674:SF16">
    <property type="entry name" value="CARBON-NITROGEN FAMILY, PUTATIVE (AFU_ORTHOLOGUE AFUA_5G02350)-RELATED"/>
    <property type="match status" value="1"/>
</dbReference>
<proteinExistence type="predicted"/>
<keyword evidence="6" id="KW-1185">Reference proteome</keyword>
<dbReference type="InterPro" id="IPR000132">
    <property type="entry name" value="Nitrilase/CN_hydratase_CS"/>
</dbReference>
<comment type="caution">
    <text evidence="5">The sequence shown here is derived from an EMBL/GenBank/DDBJ whole genome shotgun (WGS) entry which is preliminary data.</text>
</comment>
<evidence type="ECO:0000256" key="2">
    <source>
        <dbReference type="PROSITE-ProRule" id="PRU10139"/>
    </source>
</evidence>
<dbReference type="InterPro" id="IPR050345">
    <property type="entry name" value="Aliph_Amidase/BUP"/>
</dbReference>
<dbReference type="AlphaFoldDB" id="A0A852ZN89"/>
<sequence>MAVVRIAVAQGVGTNGLPDAESTRERGRRVRELMGLAARGGARLVLFTEAALSGYPDKRVMSSDPDRLAESDWSRLDWRVIAAERQLTIDHAGELGLWTVVGSVHRESESGRPFNSLYVISDRGVLEGRYDKRYLSNSESSFMFAAGDHATVISVDGMRFGCALCIEARCPEVFTEYESLGADCVLLASYSDGLAAESLDDRRPLAHALLTEMWVAFAVPGTVPGTVASGVAAPDDRWLARGRADGIPQVVFADLDPDNRAVHPGYDSGRSWRARHLTAARSRTGRVELIGSSQPRAQRPVDGPADDLG</sequence>